<feature type="non-terminal residue" evidence="1">
    <location>
        <position position="1"/>
    </location>
</feature>
<dbReference type="AlphaFoldDB" id="A0A383ADL8"/>
<feature type="non-terminal residue" evidence="1">
    <location>
        <position position="252"/>
    </location>
</feature>
<evidence type="ECO:0000313" key="1">
    <source>
        <dbReference type="EMBL" id="SVE05275.1"/>
    </source>
</evidence>
<protein>
    <submittedName>
        <fullName evidence="1">Uncharacterized protein</fullName>
    </submittedName>
</protein>
<proteinExistence type="predicted"/>
<name>A0A383ADL8_9ZZZZ</name>
<reference evidence="1" key="1">
    <citation type="submission" date="2018-05" db="EMBL/GenBank/DDBJ databases">
        <authorList>
            <person name="Lanie J.A."/>
            <person name="Ng W.-L."/>
            <person name="Kazmierczak K.M."/>
            <person name="Andrzejewski T.M."/>
            <person name="Davidsen T.M."/>
            <person name="Wayne K.J."/>
            <person name="Tettelin H."/>
            <person name="Glass J.I."/>
            <person name="Rusch D."/>
            <person name="Podicherti R."/>
            <person name="Tsui H.-C.T."/>
            <person name="Winkler M.E."/>
        </authorList>
    </citation>
    <scope>NUCLEOTIDE SEQUENCE</scope>
</reference>
<gene>
    <name evidence="1" type="ORF">METZ01_LOCUS458129</name>
</gene>
<dbReference type="EMBL" id="UINC01190903">
    <property type="protein sequence ID" value="SVE05275.1"/>
    <property type="molecule type" value="Genomic_DNA"/>
</dbReference>
<sequence>NKDVLLPVYYRLELLDLNAGTITILKDSINHFNFTDYDTIWVDIDFQEPEFPFYYDSLSYNSQLNTHSININGQNVYKWRVVAQNYSLDKLGSDPTQVSTGWDSTDFTIDLIQPEVTHLNIMMNDLSPGYYDLLWKSTGPFLSDSTFLNIKEVSYKFGAISFRNPRRITDSLYHFTGIIPAGITSAAIDFDLQIRDNAMNSGGRKNEVTYFHITPDSASLLTSPSGNTVLSLPKSGMDNPTDILITEVEISI</sequence>
<accession>A0A383ADL8</accession>
<organism evidence="1">
    <name type="scientific">marine metagenome</name>
    <dbReference type="NCBI Taxonomy" id="408172"/>
    <lineage>
        <taxon>unclassified sequences</taxon>
        <taxon>metagenomes</taxon>
        <taxon>ecological metagenomes</taxon>
    </lineage>
</organism>